<dbReference type="PANTHER" id="PTHR43791">
    <property type="entry name" value="PERMEASE-RELATED"/>
    <property type="match status" value="1"/>
</dbReference>
<comment type="caution">
    <text evidence="9">The sequence shown here is derived from an EMBL/GenBank/DDBJ whole genome shotgun (WGS) entry which is preliminary data.</text>
</comment>
<keyword evidence="6" id="KW-0325">Glycoprotein</keyword>
<evidence type="ECO:0000256" key="6">
    <source>
        <dbReference type="ARBA" id="ARBA00023180"/>
    </source>
</evidence>
<evidence type="ECO:0000256" key="8">
    <source>
        <dbReference type="SAM" id="Phobius"/>
    </source>
</evidence>
<name>A0A9P9IP87_9HYPO</name>
<comment type="subcellular location">
    <subcellularLocation>
        <location evidence="1">Membrane</location>
        <topology evidence="1">Multi-pass membrane protein</topology>
    </subcellularLocation>
</comment>
<reference evidence="9" key="1">
    <citation type="journal article" date="2021" name="Nat. Commun.">
        <title>Genetic determinants of endophytism in the Arabidopsis root mycobiome.</title>
        <authorList>
            <person name="Mesny F."/>
            <person name="Miyauchi S."/>
            <person name="Thiergart T."/>
            <person name="Pickel B."/>
            <person name="Atanasova L."/>
            <person name="Karlsson M."/>
            <person name="Huettel B."/>
            <person name="Barry K.W."/>
            <person name="Haridas S."/>
            <person name="Chen C."/>
            <person name="Bauer D."/>
            <person name="Andreopoulos W."/>
            <person name="Pangilinan J."/>
            <person name="LaButti K."/>
            <person name="Riley R."/>
            <person name="Lipzen A."/>
            <person name="Clum A."/>
            <person name="Drula E."/>
            <person name="Henrissat B."/>
            <person name="Kohler A."/>
            <person name="Grigoriev I.V."/>
            <person name="Martin F.M."/>
            <person name="Hacquard S."/>
        </authorList>
    </citation>
    <scope>NUCLEOTIDE SEQUENCE</scope>
    <source>
        <strain evidence="9">MPI-CAGE-AT-0021</strain>
    </source>
</reference>
<evidence type="ECO:0000256" key="2">
    <source>
        <dbReference type="ARBA" id="ARBA00022448"/>
    </source>
</evidence>
<evidence type="ECO:0000256" key="4">
    <source>
        <dbReference type="ARBA" id="ARBA00022989"/>
    </source>
</evidence>
<evidence type="ECO:0000256" key="3">
    <source>
        <dbReference type="ARBA" id="ARBA00022692"/>
    </source>
</evidence>
<evidence type="ECO:0000256" key="5">
    <source>
        <dbReference type="ARBA" id="ARBA00023136"/>
    </source>
</evidence>
<dbReference type="SUPFAM" id="SSF103473">
    <property type="entry name" value="MFS general substrate transporter"/>
    <property type="match status" value="1"/>
</dbReference>
<dbReference type="Gene3D" id="1.20.1250.20">
    <property type="entry name" value="MFS general substrate transporter like domains"/>
    <property type="match status" value="2"/>
</dbReference>
<dbReference type="FunFam" id="1.20.1250.20:FF:000065">
    <property type="entry name" value="Putative MFS pantothenate transporter"/>
    <property type="match status" value="1"/>
</dbReference>
<proteinExistence type="inferred from homology"/>
<evidence type="ECO:0000313" key="9">
    <source>
        <dbReference type="EMBL" id="KAH7129933.1"/>
    </source>
</evidence>
<dbReference type="OrthoDB" id="6132182at2759"/>
<keyword evidence="10" id="KW-1185">Reference proteome</keyword>
<feature type="transmembrane region" description="Helical" evidence="8">
    <location>
        <begin position="226"/>
        <end position="248"/>
    </location>
</feature>
<keyword evidence="2" id="KW-0813">Transport</keyword>
<organism evidence="9 10">
    <name type="scientific">Dactylonectria estremocensis</name>
    <dbReference type="NCBI Taxonomy" id="1079267"/>
    <lineage>
        <taxon>Eukaryota</taxon>
        <taxon>Fungi</taxon>
        <taxon>Dikarya</taxon>
        <taxon>Ascomycota</taxon>
        <taxon>Pezizomycotina</taxon>
        <taxon>Sordariomycetes</taxon>
        <taxon>Hypocreomycetidae</taxon>
        <taxon>Hypocreales</taxon>
        <taxon>Nectriaceae</taxon>
        <taxon>Dactylonectria</taxon>
    </lineage>
</organism>
<keyword evidence="4 8" id="KW-1133">Transmembrane helix</keyword>
<feature type="transmembrane region" description="Helical" evidence="8">
    <location>
        <begin position="361"/>
        <end position="381"/>
    </location>
</feature>
<dbReference type="PANTHER" id="PTHR43791:SF28">
    <property type="entry name" value="MAJOR FACILITATOR SUPERFAMILY (MFS) PROFILE DOMAIN-CONTAINING PROTEIN"/>
    <property type="match status" value="1"/>
</dbReference>
<feature type="transmembrane region" description="Helical" evidence="8">
    <location>
        <begin position="456"/>
        <end position="476"/>
    </location>
</feature>
<protein>
    <submittedName>
        <fullName evidence="9">Pantothenate transporter</fullName>
    </submittedName>
</protein>
<gene>
    <name evidence="9" type="ORF">B0J13DRAFT_611019</name>
</gene>
<dbReference type="AlphaFoldDB" id="A0A9P9IP87"/>
<evidence type="ECO:0000256" key="7">
    <source>
        <dbReference type="ARBA" id="ARBA00037968"/>
    </source>
</evidence>
<keyword evidence="3 8" id="KW-0812">Transmembrane</keyword>
<feature type="transmembrane region" description="Helical" evidence="8">
    <location>
        <begin position="336"/>
        <end position="356"/>
    </location>
</feature>
<keyword evidence="5 8" id="KW-0472">Membrane</keyword>
<evidence type="ECO:0000256" key="1">
    <source>
        <dbReference type="ARBA" id="ARBA00004141"/>
    </source>
</evidence>
<dbReference type="EMBL" id="JAGMUU010000020">
    <property type="protein sequence ID" value="KAH7129933.1"/>
    <property type="molecule type" value="Genomic_DNA"/>
</dbReference>
<feature type="transmembrane region" description="Helical" evidence="8">
    <location>
        <begin position="295"/>
        <end position="316"/>
    </location>
</feature>
<dbReference type="GO" id="GO:0022857">
    <property type="term" value="F:transmembrane transporter activity"/>
    <property type="evidence" value="ECO:0007669"/>
    <property type="project" value="InterPro"/>
</dbReference>
<evidence type="ECO:0000313" key="10">
    <source>
        <dbReference type="Proteomes" id="UP000717696"/>
    </source>
</evidence>
<feature type="transmembrane region" description="Helical" evidence="8">
    <location>
        <begin position="419"/>
        <end position="436"/>
    </location>
</feature>
<dbReference type="Pfam" id="PF07690">
    <property type="entry name" value="MFS_1"/>
    <property type="match status" value="1"/>
</dbReference>
<feature type="transmembrane region" description="Helical" evidence="8">
    <location>
        <begin position="159"/>
        <end position="179"/>
    </location>
</feature>
<accession>A0A9P9IP87</accession>
<sequence>MAKSETASQQPRTLLGVLKQTVNWYPSTLPQNERRLLFKVDVSLLTFLSLFCEFTNPRPLLAKTNFDFSLPQDARACADQNNISNAYVSGLKEDFNLNGNELNYLIICYNVPYVIFQIPGTLLLSRPKLTRWVLPSLEILWAILTFAQSRVTNINQLYALRVLIGMTEAPAFTGVHYVLGSWYGGSELFQRAGTWFICQPLGSMVSGYLQAAAHSNLNGVSGMEGWRWLFIIDGIFTLPVALIGFFVFPGLPESPKVFFFTDRDIELAKERNRRNKISETARLTWRSFTRTLSTWHVYVFSACFTAMILSVYPTVYMSLWLKAEGYSVTQINRLPTGVNGMQILSSLVGTAVAAVYPAWTVVSFTTIFALFGSICMIVWDIPTPLKFVAWYCFGTTAVQSPLVFSIANQFIKNDAEKRAIVMGSMMTISYAFNSWAPLFIYPTAGKYGAPQWKKGWPTALALFTLQWLLFVLACVLHRRDERRKVNERHEGASLDNETGIIDESFSKT</sequence>
<dbReference type="Proteomes" id="UP000717696">
    <property type="component" value="Unassembled WGS sequence"/>
</dbReference>
<comment type="similarity">
    <text evidence="7">Belongs to the major facilitator superfamily. Allantoate permease family.</text>
</comment>
<dbReference type="InterPro" id="IPR036259">
    <property type="entry name" value="MFS_trans_sf"/>
</dbReference>
<dbReference type="InterPro" id="IPR011701">
    <property type="entry name" value="MFS"/>
</dbReference>
<dbReference type="GO" id="GO:0016020">
    <property type="term" value="C:membrane"/>
    <property type="evidence" value="ECO:0007669"/>
    <property type="project" value="UniProtKB-SubCell"/>
</dbReference>
<feature type="transmembrane region" description="Helical" evidence="8">
    <location>
        <begin position="387"/>
        <end position="407"/>
    </location>
</feature>